<name>A0ABT1UIS4_9GAMM</name>
<organism evidence="2 3">
    <name type="scientific">Methylomonas aurea</name>
    <dbReference type="NCBI Taxonomy" id="2952224"/>
    <lineage>
        <taxon>Bacteria</taxon>
        <taxon>Pseudomonadati</taxon>
        <taxon>Pseudomonadota</taxon>
        <taxon>Gammaproteobacteria</taxon>
        <taxon>Methylococcales</taxon>
        <taxon>Methylococcaceae</taxon>
        <taxon>Methylomonas</taxon>
    </lineage>
</organism>
<dbReference type="RefSeq" id="WP_256611378.1">
    <property type="nucleotide sequence ID" value="NZ_JANIBM010000015.1"/>
</dbReference>
<comment type="caution">
    <text evidence="2">The sequence shown here is derived from an EMBL/GenBank/DDBJ whole genome shotgun (WGS) entry which is preliminary data.</text>
</comment>
<dbReference type="EMBL" id="JANIBM010000015">
    <property type="protein sequence ID" value="MCQ8182095.1"/>
    <property type="molecule type" value="Genomic_DNA"/>
</dbReference>
<sequence>MKVTKVFKAGVVAGLLAMSDASSASVWAPTDNDSQFANTYALLLNIPTGETFGIFEDTASLSNSVGNSLINPVLSFLDAATVTFTQNGANVDIKTGSSTGVLLGSSNFQLGWWSPTGWITESSSSMISLLGKTSWSLAFVDPTNHGAGNEHRLFAFDIQASQASSDYPGTGGTPAAVPLPGSAWFMLTAMLGFLAKGRSKSNVLA</sequence>
<evidence type="ECO:0000256" key="1">
    <source>
        <dbReference type="SAM" id="SignalP"/>
    </source>
</evidence>
<dbReference type="Proteomes" id="UP001524569">
    <property type="component" value="Unassembled WGS sequence"/>
</dbReference>
<keyword evidence="3" id="KW-1185">Reference proteome</keyword>
<keyword evidence="1" id="KW-0732">Signal</keyword>
<reference evidence="2 3" key="1">
    <citation type="submission" date="2022-07" db="EMBL/GenBank/DDBJ databases">
        <title>Methylomonas rivi sp. nov., Methylomonas rosea sp. nov., Methylomonas aureus sp. nov. and Methylomonas subterranea sp. nov., four novel methanotrophs isolated from a freshwater creek and the deep terrestrial subsurface.</title>
        <authorList>
            <person name="Abin C."/>
            <person name="Sankaranarayanan K."/>
            <person name="Garner C."/>
            <person name="Sindelar R."/>
            <person name="Kotary K."/>
            <person name="Garner R."/>
            <person name="Barclay S."/>
            <person name="Lawson P."/>
            <person name="Krumholz L."/>
        </authorList>
    </citation>
    <scope>NUCLEOTIDE SEQUENCE [LARGE SCALE GENOMIC DNA]</scope>
    <source>
        <strain evidence="2 3">SURF-1</strain>
    </source>
</reference>
<accession>A0ABT1UIS4</accession>
<feature type="chain" id="PRO_5046900465" evidence="1">
    <location>
        <begin position="25"/>
        <end position="205"/>
    </location>
</feature>
<proteinExistence type="predicted"/>
<evidence type="ECO:0000313" key="2">
    <source>
        <dbReference type="EMBL" id="MCQ8182095.1"/>
    </source>
</evidence>
<protein>
    <submittedName>
        <fullName evidence="2">Uncharacterized protein</fullName>
    </submittedName>
</protein>
<feature type="signal peptide" evidence="1">
    <location>
        <begin position="1"/>
        <end position="24"/>
    </location>
</feature>
<evidence type="ECO:0000313" key="3">
    <source>
        <dbReference type="Proteomes" id="UP001524569"/>
    </source>
</evidence>
<gene>
    <name evidence="2" type="ORF">NP603_13320</name>
</gene>